<dbReference type="AlphaFoldDB" id="A5KMA7"/>
<accession>A5KMA7</accession>
<sequence length="30" mass="3533">MGSGESIRLKSSSVTKRTRYSQKWRKCENE</sequence>
<dbReference type="EMBL" id="AAVP02000004">
    <property type="protein sequence ID" value="EDK24632.1"/>
    <property type="molecule type" value="Genomic_DNA"/>
</dbReference>
<protein>
    <submittedName>
        <fullName evidence="2">Uncharacterized protein</fullName>
    </submittedName>
</protein>
<gene>
    <name evidence="2" type="ORF">RUMTOR_01371</name>
</gene>
<organism evidence="2 3">
    <name type="scientific">[Ruminococcus] torques ATCC 27756</name>
    <dbReference type="NCBI Taxonomy" id="411460"/>
    <lineage>
        <taxon>Bacteria</taxon>
        <taxon>Bacillati</taxon>
        <taxon>Bacillota</taxon>
        <taxon>Clostridia</taxon>
        <taxon>Lachnospirales</taxon>
        <taxon>Lachnospiraceae</taxon>
        <taxon>Mediterraneibacter</taxon>
    </lineage>
</organism>
<reference evidence="2 3" key="1">
    <citation type="submission" date="2007-03" db="EMBL/GenBank/DDBJ databases">
        <authorList>
            <person name="Fulton L."/>
            <person name="Clifton S."/>
            <person name="Fulton B."/>
            <person name="Xu J."/>
            <person name="Minx P."/>
            <person name="Pepin K.H."/>
            <person name="Johnson M."/>
            <person name="Thiruvilangam P."/>
            <person name="Bhonagiri V."/>
            <person name="Nash W.E."/>
            <person name="Mardis E.R."/>
            <person name="Wilson R.K."/>
        </authorList>
    </citation>
    <scope>NUCLEOTIDE SEQUENCE [LARGE SCALE GENOMIC DNA]</scope>
    <source>
        <strain evidence="2 3">ATCC 27756</strain>
    </source>
</reference>
<evidence type="ECO:0000313" key="2">
    <source>
        <dbReference type="EMBL" id="EDK24632.1"/>
    </source>
</evidence>
<reference evidence="2 3" key="2">
    <citation type="submission" date="2007-04" db="EMBL/GenBank/DDBJ databases">
        <title>Draft genome sequence of Ruminococcus torques (ATCC 27756).</title>
        <authorList>
            <person name="Sudarsanam P."/>
            <person name="Ley R."/>
            <person name="Guruge J."/>
            <person name="Turnbaugh P.J."/>
            <person name="Mahowald M."/>
            <person name="Liep D."/>
            <person name="Gordon J."/>
        </authorList>
    </citation>
    <scope>NUCLEOTIDE SEQUENCE [LARGE SCALE GENOMIC DNA]</scope>
    <source>
        <strain evidence="2 3">ATCC 27756</strain>
    </source>
</reference>
<name>A5KMA7_9FIRM</name>
<dbReference type="Proteomes" id="UP000003577">
    <property type="component" value="Unassembled WGS sequence"/>
</dbReference>
<proteinExistence type="predicted"/>
<dbReference type="PaxDb" id="411460-RUMTOR_01371"/>
<dbReference type="HOGENOM" id="CLU_3405237_0_0_9"/>
<evidence type="ECO:0000256" key="1">
    <source>
        <dbReference type="SAM" id="MobiDB-lite"/>
    </source>
</evidence>
<feature type="region of interest" description="Disordered" evidence="1">
    <location>
        <begin position="1"/>
        <end position="30"/>
    </location>
</feature>
<evidence type="ECO:0000313" key="3">
    <source>
        <dbReference type="Proteomes" id="UP000003577"/>
    </source>
</evidence>
<comment type="caution">
    <text evidence="2">The sequence shown here is derived from an EMBL/GenBank/DDBJ whole genome shotgun (WGS) entry which is preliminary data.</text>
</comment>